<dbReference type="SUPFAM" id="SSF140804">
    <property type="entry name" value="YidB-like"/>
    <property type="match status" value="1"/>
</dbReference>
<organism evidence="1 2">
    <name type="scientific">Allocatelliglobosispora scoriae</name>
    <dbReference type="NCBI Taxonomy" id="643052"/>
    <lineage>
        <taxon>Bacteria</taxon>
        <taxon>Bacillati</taxon>
        <taxon>Actinomycetota</taxon>
        <taxon>Actinomycetes</taxon>
        <taxon>Micromonosporales</taxon>
        <taxon>Micromonosporaceae</taxon>
        <taxon>Allocatelliglobosispora</taxon>
    </lineage>
</organism>
<dbReference type="Gene3D" id="1.10.10.690">
    <property type="entry name" value="YidB-like"/>
    <property type="match status" value="1"/>
</dbReference>
<evidence type="ECO:0000313" key="2">
    <source>
        <dbReference type="Proteomes" id="UP000587527"/>
    </source>
</evidence>
<reference evidence="1 2" key="1">
    <citation type="submission" date="2020-08" db="EMBL/GenBank/DDBJ databases">
        <title>Sequencing the genomes of 1000 actinobacteria strains.</title>
        <authorList>
            <person name="Klenk H.-P."/>
        </authorList>
    </citation>
    <scope>NUCLEOTIDE SEQUENCE [LARGE SCALE GENOMIC DNA]</scope>
    <source>
        <strain evidence="1 2">DSM 45362</strain>
    </source>
</reference>
<dbReference type="RefSeq" id="WP_184844092.1">
    <property type="nucleotide sequence ID" value="NZ_JACHMN010000003.1"/>
</dbReference>
<dbReference type="EMBL" id="JACHMN010000003">
    <property type="protein sequence ID" value="MBB5873233.1"/>
    <property type="molecule type" value="Genomic_DNA"/>
</dbReference>
<evidence type="ECO:0000313" key="1">
    <source>
        <dbReference type="EMBL" id="MBB5873233.1"/>
    </source>
</evidence>
<name>A0A841C268_9ACTN</name>
<dbReference type="InterPro" id="IPR045372">
    <property type="entry name" value="YidB"/>
</dbReference>
<dbReference type="Proteomes" id="UP000587527">
    <property type="component" value="Unassembled WGS sequence"/>
</dbReference>
<dbReference type="AlphaFoldDB" id="A0A841C268"/>
<dbReference type="InterPro" id="IPR027405">
    <property type="entry name" value="YidB-like"/>
</dbReference>
<dbReference type="Pfam" id="PF20159">
    <property type="entry name" value="YidB"/>
    <property type="match status" value="1"/>
</dbReference>
<protein>
    <submittedName>
        <fullName evidence="1">Uncharacterized protein YidB (DUF937 family)</fullName>
    </submittedName>
</protein>
<sequence length="127" mass="13104">MQLLQNPQVQQMVQGLLKQMTGGKSPDVSQLLNQLTSSGLGGQAQSWVGTGDNEPITGEQLQEALGTDAVTQVAEKAGIAPEAAANELANVLPGLVDTLSPNGELPNAQSLQDQLTKLFGTPSGPQS</sequence>
<proteinExistence type="predicted"/>
<accession>A0A841C268</accession>
<comment type="caution">
    <text evidence="1">The sequence shown here is derived from an EMBL/GenBank/DDBJ whole genome shotgun (WGS) entry which is preliminary data.</text>
</comment>
<gene>
    <name evidence="1" type="ORF">F4553_006667</name>
</gene>
<keyword evidence="2" id="KW-1185">Reference proteome</keyword>